<evidence type="ECO:0000313" key="2">
    <source>
        <dbReference type="EMBL" id="GFE48818.1"/>
    </source>
</evidence>
<evidence type="ECO:0000313" key="3">
    <source>
        <dbReference type="Proteomes" id="UP000436522"/>
    </source>
</evidence>
<feature type="signal peptide" evidence="1">
    <location>
        <begin position="1"/>
        <end position="21"/>
    </location>
</feature>
<dbReference type="AlphaFoldDB" id="A0A640VK37"/>
<gene>
    <name evidence="2" type="ORF">So717_05710</name>
</gene>
<keyword evidence="3" id="KW-1185">Reference proteome</keyword>
<dbReference type="OrthoDB" id="935695at2"/>
<organism evidence="2 3">
    <name type="scientific">Roseobacter cerasinus</name>
    <dbReference type="NCBI Taxonomy" id="2602289"/>
    <lineage>
        <taxon>Bacteria</taxon>
        <taxon>Pseudomonadati</taxon>
        <taxon>Pseudomonadota</taxon>
        <taxon>Alphaproteobacteria</taxon>
        <taxon>Rhodobacterales</taxon>
        <taxon>Roseobacteraceae</taxon>
        <taxon>Roseobacter</taxon>
    </lineage>
</organism>
<proteinExistence type="predicted"/>
<evidence type="ECO:0008006" key="4">
    <source>
        <dbReference type="Google" id="ProtNLM"/>
    </source>
</evidence>
<evidence type="ECO:0000256" key="1">
    <source>
        <dbReference type="SAM" id="SignalP"/>
    </source>
</evidence>
<dbReference type="Proteomes" id="UP000436522">
    <property type="component" value="Unassembled WGS sequence"/>
</dbReference>
<accession>A0A640VK37</accession>
<protein>
    <recommendedName>
        <fullName evidence="4">Metallopeptidase</fullName>
    </recommendedName>
</protein>
<keyword evidence="1" id="KW-0732">Signal</keyword>
<dbReference type="RefSeq" id="WP_159974675.1">
    <property type="nucleotide sequence ID" value="NZ_BLIV01000001.1"/>
</dbReference>
<dbReference type="Pfam" id="PF14247">
    <property type="entry name" value="DUF4344"/>
    <property type="match status" value="1"/>
</dbReference>
<dbReference type="EMBL" id="BLIV01000001">
    <property type="protein sequence ID" value="GFE48818.1"/>
    <property type="molecule type" value="Genomic_DNA"/>
</dbReference>
<feature type="chain" id="PRO_5024853513" description="Metallopeptidase" evidence="1">
    <location>
        <begin position="22"/>
        <end position="238"/>
    </location>
</feature>
<reference evidence="2 3" key="1">
    <citation type="submission" date="2019-12" db="EMBL/GenBank/DDBJ databases">
        <title>Roseobacter cerasinus sp. nov., isolated from seawater around aquaculture.</title>
        <authorList>
            <person name="Muramatsu S."/>
            <person name="Takabe Y."/>
            <person name="Mori K."/>
            <person name="Takaichi S."/>
            <person name="Hanada S."/>
        </authorList>
    </citation>
    <scope>NUCLEOTIDE SEQUENCE [LARGE SCALE GENOMIC DNA]</scope>
    <source>
        <strain evidence="2 3">AI77</strain>
    </source>
</reference>
<dbReference type="InterPro" id="IPR025644">
    <property type="entry name" value="DUF4344"/>
</dbReference>
<comment type="caution">
    <text evidence="2">The sequence shown here is derived from an EMBL/GenBank/DDBJ whole genome shotgun (WGS) entry which is preliminary data.</text>
</comment>
<sequence>MRNILLTLHLACLVLVSPLQAQTREDAFVEANVLAILYHEMGHALIDILQLPVFGQEEDAADVLSVLLIHDLYEEEAAAGIIYDAAFGFLGEADAYEPALWDVHGPDLQRYYTMICLFYGANPEAREELALELDLPEERAESCVEEFQLAYDSWGPVLDEITAEKPGTSMTLEGAEDDVIGVLMTDEVAALNEDFILPVPVMIRVEACGEANGFYDLDTREIIICSELDPYLRSLADF</sequence>
<name>A0A640VK37_9RHOB</name>